<feature type="region of interest" description="Disordered" evidence="17">
    <location>
        <begin position="278"/>
        <end position="325"/>
    </location>
</feature>
<dbReference type="InterPro" id="IPR038506">
    <property type="entry name" value="GLE1-like_sf"/>
</dbReference>
<comment type="similarity">
    <text evidence="3">Belongs to the GLE1 family.</text>
</comment>
<dbReference type="GO" id="GO:0031369">
    <property type="term" value="F:translation initiation factor binding"/>
    <property type="evidence" value="ECO:0007669"/>
    <property type="project" value="TreeGrafter"/>
</dbReference>
<keyword evidence="9" id="KW-0175">Coiled coil</keyword>
<dbReference type="FunFam" id="1.25.40.510:FF:000001">
    <property type="entry name" value="Nucleoporin GLE1 isoform 1"/>
    <property type="match status" value="1"/>
</dbReference>
<organism evidence="18 19">
    <name type="scientific">Sinocyclocheilus grahami</name>
    <name type="common">Dianchi golden-line fish</name>
    <name type="synonym">Barbus grahami</name>
    <dbReference type="NCBI Taxonomy" id="75366"/>
    <lineage>
        <taxon>Eukaryota</taxon>
        <taxon>Metazoa</taxon>
        <taxon>Chordata</taxon>
        <taxon>Craniata</taxon>
        <taxon>Vertebrata</taxon>
        <taxon>Euteleostomi</taxon>
        <taxon>Actinopterygii</taxon>
        <taxon>Neopterygii</taxon>
        <taxon>Teleostei</taxon>
        <taxon>Ostariophysi</taxon>
        <taxon>Cypriniformes</taxon>
        <taxon>Cyprinidae</taxon>
        <taxon>Cyprininae</taxon>
        <taxon>Sinocyclocheilus</taxon>
    </lineage>
</organism>
<evidence type="ECO:0000256" key="1">
    <source>
        <dbReference type="ARBA" id="ARBA00004496"/>
    </source>
</evidence>
<evidence type="ECO:0000256" key="4">
    <source>
        <dbReference type="ARBA" id="ARBA00022448"/>
    </source>
</evidence>
<evidence type="ECO:0000256" key="11">
    <source>
        <dbReference type="ARBA" id="ARBA00023242"/>
    </source>
</evidence>
<comment type="subcellular location">
    <subcellularLocation>
        <location evidence="1">Cytoplasm</location>
    </subcellularLocation>
    <subcellularLocation>
        <location evidence="2">Nucleus</location>
        <location evidence="2">Nuclear pore complex</location>
    </subcellularLocation>
</comment>
<evidence type="ECO:0000256" key="8">
    <source>
        <dbReference type="ARBA" id="ARBA00023010"/>
    </source>
</evidence>
<dbReference type="OMA" id="ELLMAHF"/>
<comment type="function">
    <text evidence="12">Required for the export of mRNAs containing poly(A) tails from the nucleus into the cytoplasm. May be involved in the terminal step of the mRNA transport through the nuclear pore complex (NPC).</text>
</comment>
<reference evidence="18" key="2">
    <citation type="submission" date="2025-09" db="UniProtKB">
        <authorList>
            <consortium name="Ensembl"/>
        </authorList>
    </citation>
    <scope>IDENTIFICATION</scope>
</reference>
<keyword evidence="5" id="KW-0963">Cytoplasm</keyword>
<dbReference type="PANTHER" id="PTHR12960:SF0">
    <property type="entry name" value="MRNA EXPORT FACTOR GLE1"/>
    <property type="match status" value="1"/>
</dbReference>
<dbReference type="GO" id="GO:0015031">
    <property type="term" value="P:protein transport"/>
    <property type="evidence" value="ECO:0007669"/>
    <property type="project" value="UniProtKB-KW"/>
</dbReference>
<dbReference type="InParanoid" id="A0A672R7C4"/>
<keyword evidence="7" id="KW-0653">Protein transport</keyword>
<evidence type="ECO:0000256" key="17">
    <source>
        <dbReference type="SAM" id="MobiDB-lite"/>
    </source>
</evidence>
<evidence type="ECO:0000256" key="5">
    <source>
        <dbReference type="ARBA" id="ARBA00022490"/>
    </source>
</evidence>
<keyword evidence="6" id="KW-0509">mRNA transport</keyword>
<reference evidence="18" key="1">
    <citation type="submission" date="2025-08" db="UniProtKB">
        <authorList>
            <consortium name="Ensembl"/>
        </authorList>
    </citation>
    <scope>IDENTIFICATION</scope>
</reference>
<dbReference type="Proteomes" id="UP000472262">
    <property type="component" value="Unassembled WGS sequence"/>
</dbReference>
<keyword evidence="10" id="KW-0906">Nuclear pore complex</keyword>
<evidence type="ECO:0000256" key="3">
    <source>
        <dbReference type="ARBA" id="ARBA00011056"/>
    </source>
</evidence>
<dbReference type="PANTHER" id="PTHR12960">
    <property type="entry name" value="GLE-1-RELATED"/>
    <property type="match status" value="1"/>
</dbReference>
<dbReference type="GO" id="GO:0044614">
    <property type="term" value="C:nuclear pore cytoplasmic filaments"/>
    <property type="evidence" value="ECO:0007669"/>
    <property type="project" value="TreeGrafter"/>
</dbReference>
<keyword evidence="8" id="KW-0811">Translocation</keyword>
<proteinExistence type="inferred from homology"/>
<keyword evidence="11" id="KW-0539">Nucleus</keyword>
<evidence type="ECO:0000313" key="19">
    <source>
        <dbReference type="Proteomes" id="UP000472262"/>
    </source>
</evidence>
<dbReference type="InterPro" id="IPR012476">
    <property type="entry name" value="GLE1"/>
</dbReference>
<evidence type="ECO:0000256" key="10">
    <source>
        <dbReference type="ARBA" id="ARBA00023132"/>
    </source>
</evidence>
<evidence type="ECO:0000256" key="2">
    <source>
        <dbReference type="ARBA" id="ARBA00004567"/>
    </source>
</evidence>
<keyword evidence="4" id="KW-0813">Transport</keyword>
<evidence type="ECO:0000256" key="14">
    <source>
        <dbReference type="ARBA" id="ARBA00029983"/>
    </source>
</evidence>
<dbReference type="GO" id="GO:0005737">
    <property type="term" value="C:cytoplasm"/>
    <property type="evidence" value="ECO:0007669"/>
    <property type="project" value="UniProtKB-SubCell"/>
</dbReference>
<name>A0A672R7C4_SINGR</name>
<dbReference type="AlphaFoldDB" id="A0A672R7C4"/>
<evidence type="ECO:0000256" key="9">
    <source>
        <dbReference type="ARBA" id="ARBA00023054"/>
    </source>
</evidence>
<sequence length="631" mass="71727">MPSENLRWETLEALKSSPKGKLKYSPDWLEKGEVNCIFSIIPPVFSEAPVVSPAASVSSPPVISILSPKATQMAGCIRMCEHKHKAKAKAALSLRQEQQERLVATVSICESEQLKRYEELMELKQRQEYQSMRDMMEKETQESLGRQEKLREEHRHRMKILNLRLREAEQQRLREAELERQRQVEGRERHRAINAIQEEVLQLNQLLQPRPSTLTDPALDHTPYITRGNQLCSQVSEVVPASADGKFPSVEDLTVAERALQEMRSLVRNLQDEVAQAAERKRKEQEEEEEEEKKRHEELKAQQEEQKKNAAQSAKEKAKKQGLQTGADDSTLKWYNALQDAASRCAQAFDELSRAKDTQTKKLKMELQKAANTPVSQIANISGAPLKEAFEKIDKLLSSRPVTSAGKTVSTSQHPQGLEFVSYKLAEKFVKQGEEEVASNHSAAFPIAAVASGIWELHPTIGELILAHLHKKCPYAVPHYPPMESGTSVEDYQNLFDSFLKRMSGMIRLYAAIIQMRWPYTGKQGPHPHGLNHGWRWLAQILNMEPLADITATILFDFLEVCGNALMRQYRGQFWKLILLIIEEYFPRIEAVTSTGQMGSVTRLKQFLETSLRTKQIPAPRSELGSAFFKS</sequence>
<keyword evidence="19" id="KW-1185">Reference proteome</keyword>
<evidence type="ECO:0000256" key="6">
    <source>
        <dbReference type="ARBA" id="ARBA00022816"/>
    </source>
</evidence>
<feature type="compositionally biased region" description="Basic and acidic residues" evidence="17">
    <location>
        <begin position="292"/>
        <end position="308"/>
    </location>
</feature>
<dbReference type="GO" id="GO:0000822">
    <property type="term" value="F:inositol hexakisphosphate binding"/>
    <property type="evidence" value="ECO:0007669"/>
    <property type="project" value="TreeGrafter"/>
</dbReference>
<evidence type="ECO:0000256" key="16">
    <source>
        <dbReference type="ARBA" id="ARBA00031503"/>
    </source>
</evidence>
<dbReference type="Ensembl" id="ENSSGRT00000089864.1">
    <property type="protein sequence ID" value="ENSSGRP00000084389.1"/>
    <property type="gene ID" value="ENSSGRG00000042580.1"/>
</dbReference>
<evidence type="ECO:0000256" key="7">
    <source>
        <dbReference type="ARBA" id="ARBA00022927"/>
    </source>
</evidence>
<evidence type="ECO:0000313" key="18">
    <source>
        <dbReference type="Ensembl" id="ENSSGRP00000084389.1"/>
    </source>
</evidence>
<protein>
    <recommendedName>
        <fullName evidence="13">mRNA export factor GLE1</fullName>
    </recommendedName>
    <alternativeName>
        <fullName evidence="15">GLE1 RNA export mediator</fullName>
    </alternativeName>
    <alternativeName>
        <fullName evidence="16">GLE1-like protein</fullName>
    </alternativeName>
    <alternativeName>
        <fullName evidence="14">Nucleoporin GLE1</fullName>
    </alternativeName>
</protein>
<dbReference type="Pfam" id="PF07817">
    <property type="entry name" value="GLE1"/>
    <property type="match status" value="1"/>
</dbReference>
<dbReference type="Gene3D" id="1.25.40.510">
    <property type="entry name" value="GLE1-like"/>
    <property type="match status" value="1"/>
</dbReference>
<dbReference type="GO" id="GO:0016973">
    <property type="term" value="P:poly(A)+ mRNA export from nucleus"/>
    <property type="evidence" value="ECO:0007669"/>
    <property type="project" value="InterPro"/>
</dbReference>
<accession>A0A672R7C4</accession>
<evidence type="ECO:0000256" key="12">
    <source>
        <dbReference type="ARBA" id="ARBA00024680"/>
    </source>
</evidence>
<evidence type="ECO:0000256" key="13">
    <source>
        <dbReference type="ARBA" id="ARBA00026227"/>
    </source>
</evidence>
<dbReference type="GO" id="GO:0005543">
    <property type="term" value="F:phospholipid binding"/>
    <property type="evidence" value="ECO:0007669"/>
    <property type="project" value="TreeGrafter"/>
</dbReference>
<evidence type="ECO:0000256" key="15">
    <source>
        <dbReference type="ARBA" id="ARBA00030897"/>
    </source>
</evidence>